<name>A0ABS7ANL9_9CLOT</name>
<protein>
    <submittedName>
        <fullName evidence="7">O-antigen ligase family protein</fullName>
    </submittedName>
</protein>
<evidence type="ECO:0000259" key="6">
    <source>
        <dbReference type="Pfam" id="PF04932"/>
    </source>
</evidence>
<evidence type="ECO:0000313" key="8">
    <source>
        <dbReference type="Proteomes" id="UP001519921"/>
    </source>
</evidence>
<evidence type="ECO:0000256" key="4">
    <source>
        <dbReference type="ARBA" id="ARBA00023136"/>
    </source>
</evidence>
<feature type="transmembrane region" description="Helical" evidence="5">
    <location>
        <begin position="123"/>
        <end position="141"/>
    </location>
</feature>
<feature type="transmembrane region" description="Helical" evidence="5">
    <location>
        <begin position="87"/>
        <end position="108"/>
    </location>
</feature>
<dbReference type="InterPro" id="IPR051533">
    <property type="entry name" value="WaaL-like"/>
</dbReference>
<keyword evidence="7" id="KW-0436">Ligase</keyword>
<evidence type="ECO:0000313" key="7">
    <source>
        <dbReference type="EMBL" id="MBW6410253.1"/>
    </source>
</evidence>
<dbReference type="EMBL" id="JAHXPT010000006">
    <property type="protein sequence ID" value="MBW6410253.1"/>
    <property type="molecule type" value="Genomic_DNA"/>
</dbReference>
<proteinExistence type="predicted"/>
<feature type="transmembrane region" description="Helical" evidence="5">
    <location>
        <begin position="59"/>
        <end position="75"/>
    </location>
</feature>
<evidence type="ECO:0000256" key="1">
    <source>
        <dbReference type="ARBA" id="ARBA00004141"/>
    </source>
</evidence>
<keyword evidence="3 5" id="KW-1133">Transmembrane helix</keyword>
<keyword evidence="4 5" id="KW-0472">Membrane</keyword>
<feature type="transmembrane region" description="Helical" evidence="5">
    <location>
        <begin position="527"/>
        <end position="548"/>
    </location>
</feature>
<evidence type="ECO:0000256" key="5">
    <source>
        <dbReference type="SAM" id="Phobius"/>
    </source>
</evidence>
<feature type="transmembrane region" description="Helical" evidence="5">
    <location>
        <begin position="289"/>
        <end position="307"/>
    </location>
</feature>
<dbReference type="PANTHER" id="PTHR37422">
    <property type="entry name" value="TEICHURONIC ACID BIOSYNTHESIS PROTEIN TUAE"/>
    <property type="match status" value="1"/>
</dbReference>
<dbReference type="RefSeq" id="WP_219779415.1">
    <property type="nucleotide sequence ID" value="NZ_JAHXPT010000006.1"/>
</dbReference>
<dbReference type="PANTHER" id="PTHR37422:SF13">
    <property type="entry name" value="LIPOPOLYSACCHARIDE BIOSYNTHESIS PROTEIN PA4999-RELATED"/>
    <property type="match status" value="1"/>
</dbReference>
<dbReference type="Proteomes" id="UP001519921">
    <property type="component" value="Unassembled WGS sequence"/>
</dbReference>
<evidence type="ECO:0000256" key="3">
    <source>
        <dbReference type="ARBA" id="ARBA00022989"/>
    </source>
</evidence>
<evidence type="ECO:0000256" key="2">
    <source>
        <dbReference type="ARBA" id="ARBA00022692"/>
    </source>
</evidence>
<feature type="transmembrane region" description="Helical" evidence="5">
    <location>
        <begin position="241"/>
        <end position="256"/>
    </location>
</feature>
<sequence length="609" mass="68181">MEKKKNIYEENSLGFFLPISFILLIIPLIVRMKLVKVDSFASDVLGSATQSDLFSQNKAFWLMLFCIVLIIIAAISFRKIFRKTDKIVTSIVILTGVFLILTLLSAIFSDYKQAAFRGVFDRAEGFITIACYITLFIYSLYTFKTTKNYKYMIIPILIVILINAFLGVFQYIGKDLINSKLGVSLVVPSEYNVKPGELNLLFEKGKLYGTLFHYNYVGSLVGIVLPILFSLTIFEKNIKHKIVLGIGTLLSLWLLFGSTSRAGIIGITVATIFGVIIFGKIIFKRWKPLLIGVCALAIVIVGLNFVTKGSIFERIPTLVSDAFSVFKDTSDFDYTEHVPIKDIKHANKGVEILLPNDTLKVVAQNGAYKFTNSNNEEIEYVRDKNLLSTQAEGFKNISFSFGKLRDKSTRADGLVLNVDGNPTFMFELKPDNSLHLVDANSYINTEVTFPESIGFKGKEQLGSARGYIWSRSLPLLKDNILLGKGPDSFIYQFPQTDFIGKYYAYGTPNMLIDKPHNIYLQTALNEGVIALLVFLAIMIIYIVDSMKLYALKKEYNKQQILGGVTCLGVIGYLFAGIFNDSVVSVAPVFWIVLGVGVALNFINREELKN</sequence>
<dbReference type="Pfam" id="PF04932">
    <property type="entry name" value="Wzy_C"/>
    <property type="match status" value="1"/>
</dbReference>
<keyword evidence="2 5" id="KW-0812">Transmembrane</keyword>
<feature type="transmembrane region" description="Helical" evidence="5">
    <location>
        <begin position="12"/>
        <end position="30"/>
    </location>
</feature>
<keyword evidence="8" id="KW-1185">Reference proteome</keyword>
<reference evidence="7 8" key="1">
    <citation type="submission" date="2021-07" db="EMBL/GenBank/DDBJ databases">
        <title>Clostridium weizhouense sp. nov., an anaerobic bacterium isolated from activated sludge of Petroleum wastewater.</title>
        <authorList>
            <person name="Li Q."/>
        </authorList>
    </citation>
    <scope>NUCLEOTIDE SEQUENCE [LARGE SCALE GENOMIC DNA]</scope>
    <source>
        <strain evidence="7 8">YB-6</strain>
    </source>
</reference>
<comment type="subcellular location">
    <subcellularLocation>
        <location evidence="1">Membrane</location>
        <topology evidence="1">Multi-pass membrane protein</topology>
    </subcellularLocation>
</comment>
<feature type="transmembrane region" description="Helical" evidence="5">
    <location>
        <begin position="262"/>
        <end position="282"/>
    </location>
</feature>
<accession>A0ABS7ANL9</accession>
<comment type="caution">
    <text evidence="7">The sequence shown here is derived from an EMBL/GenBank/DDBJ whole genome shotgun (WGS) entry which is preliminary data.</text>
</comment>
<feature type="transmembrane region" description="Helical" evidence="5">
    <location>
        <begin position="153"/>
        <end position="172"/>
    </location>
</feature>
<organism evidence="7 8">
    <name type="scientific">Clostridium weizhouense</name>
    <dbReference type="NCBI Taxonomy" id="2859781"/>
    <lineage>
        <taxon>Bacteria</taxon>
        <taxon>Bacillati</taxon>
        <taxon>Bacillota</taxon>
        <taxon>Clostridia</taxon>
        <taxon>Eubacteriales</taxon>
        <taxon>Clostridiaceae</taxon>
        <taxon>Clostridium</taxon>
    </lineage>
</organism>
<feature type="transmembrane region" description="Helical" evidence="5">
    <location>
        <begin position="214"/>
        <end position="234"/>
    </location>
</feature>
<dbReference type="InterPro" id="IPR007016">
    <property type="entry name" value="O-antigen_ligase-rel_domated"/>
</dbReference>
<dbReference type="GO" id="GO:0016874">
    <property type="term" value="F:ligase activity"/>
    <property type="evidence" value="ECO:0007669"/>
    <property type="project" value="UniProtKB-KW"/>
</dbReference>
<gene>
    <name evidence="7" type="ORF">KYD98_09110</name>
</gene>
<feature type="domain" description="O-antigen ligase-related" evidence="6">
    <location>
        <begin position="448"/>
        <end position="535"/>
    </location>
</feature>
<feature type="transmembrane region" description="Helical" evidence="5">
    <location>
        <begin position="560"/>
        <end position="578"/>
    </location>
</feature>
<feature type="transmembrane region" description="Helical" evidence="5">
    <location>
        <begin position="584"/>
        <end position="602"/>
    </location>
</feature>